<protein>
    <submittedName>
        <fullName evidence="2">Oxidoreductase family, NAD-binding Rossmann fold</fullName>
    </submittedName>
</protein>
<evidence type="ECO:0000259" key="1">
    <source>
        <dbReference type="Pfam" id="PF01408"/>
    </source>
</evidence>
<dbReference type="PANTHER" id="PTHR43377:SF1">
    <property type="entry name" value="BILIVERDIN REDUCTASE A"/>
    <property type="match status" value="1"/>
</dbReference>
<dbReference type="OrthoDB" id="9772350at2"/>
<dbReference type="Proteomes" id="UP000198855">
    <property type="component" value="Unassembled WGS sequence"/>
</dbReference>
<dbReference type="GO" id="GO:0000166">
    <property type="term" value="F:nucleotide binding"/>
    <property type="evidence" value="ECO:0007669"/>
    <property type="project" value="InterPro"/>
</dbReference>
<dbReference type="PANTHER" id="PTHR43377">
    <property type="entry name" value="BILIVERDIN REDUCTASE A"/>
    <property type="match status" value="1"/>
</dbReference>
<accession>A0A1I2B8J7</accession>
<gene>
    <name evidence="2" type="ORF">SAMN05216378_3419</name>
</gene>
<organism evidence="2 3">
    <name type="scientific">Paenibacillus catalpae</name>
    <dbReference type="NCBI Taxonomy" id="1045775"/>
    <lineage>
        <taxon>Bacteria</taxon>
        <taxon>Bacillati</taxon>
        <taxon>Bacillota</taxon>
        <taxon>Bacilli</taxon>
        <taxon>Bacillales</taxon>
        <taxon>Paenibacillaceae</taxon>
        <taxon>Paenibacillus</taxon>
    </lineage>
</organism>
<feature type="domain" description="Gfo/Idh/MocA-like oxidoreductase N-terminal" evidence="1">
    <location>
        <begin position="4"/>
        <end position="117"/>
    </location>
</feature>
<proteinExistence type="predicted"/>
<dbReference type="RefSeq" id="WP_091187267.1">
    <property type="nucleotide sequence ID" value="NZ_FOMT01000003.1"/>
</dbReference>
<name>A0A1I2B8J7_9BACL</name>
<sequence>MSIVRFGIIGGGWRSEFFLRIAKALPELFEVAGVVVRDGEKGKAFEQTWGVSTFRTIEAMLEGASLSFAVVSVPRKVAPDVILELSSRDVPVLCETPPAEKLEDLIALYRQVGGKGRIQVAEQYAFQPNHAGRLAIVRSGKLGEVTQAQVSAAHDYHGISLMRRFLGIGFENAAIRATSFTSPIIGGPGRSGPPEESRIVQSQQVMASFDFGGKYGVYDFTGDQYFSWIRSPRLLVRGERGEINNFDVRYLLDHLTPVHLQLTRQQAGLDGNLEGYYLKSLHCGEQVVYRNTTAPARLTDDEIAVAACLERMSVYAAGGEDFYSLAEACQDHYLALMMQQSLQSGETVTTETQCWAEDN</sequence>
<dbReference type="EMBL" id="FOMT01000003">
    <property type="protein sequence ID" value="SFE52532.1"/>
    <property type="molecule type" value="Genomic_DNA"/>
</dbReference>
<dbReference type="SUPFAM" id="SSF51735">
    <property type="entry name" value="NAD(P)-binding Rossmann-fold domains"/>
    <property type="match status" value="1"/>
</dbReference>
<dbReference type="InterPro" id="IPR036291">
    <property type="entry name" value="NAD(P)-bd_dom_sf"/>
</dbReference>
<evidence type="ECO:0000313" key="2">
    <source>
        <dbReference type="EMBL" id="SFE52532.1"/>
    </source>
</evidence>
<dbReference type="Gene3D" id="3.40.50.720">
    <property type="entry name" value="NAD(P)-binding Rossmann-like Domain"/>
    <property type="match status" value="1"/>
</dbReference>
<dbReference type="InterPro" id="IPR000683">
    <property type="entry name" value="Gfo/Idh/MocA-like_OxRdtase_N"/>
</dbReference>
<evidence type="ECO:0000313" key="3">
    <source>
        <dbReference type="Proteomes" id="UP000198855"/>
    </source>
</evidence>
<keyword evidence="3" id="KW-1185">Reference proteome</keyword>
<dbReference type="InterPro" id="IPR051450">
    <property type="entry name" value="Gfo/Idh/MocA_Oxidoreductases"/>
</dbReference>
<dbReference type="AlphaFoldDB" id="A0A1I2B8J7"/>
<dbReference type="Pfam" id="PF01408">
    <property type="entry name" value="GFO_IDH_MocA"/>
    <property type="match status" value="1"/>
</dbReference>
<dbReference type="STRING" id="1045775.SAMN05216378_3419"/>
<reference evidence="3" key="1">
    <citation type="submission" date="2016-10" db="EMBL/GenBank/DDBJ databases">
        <authorList>
            <person name="Varghese N."/>
            <person name="Submissions S."/>
        </authorList>
    </citation>
    <scope>NUCLEOTIDE SEQUENCE [LARGE SCALE GENOMIC DNA]</scope>
    <source>
        <strain evidence="3">CGMCC 1.10784</strain>
    </source>
</reference>